<dbReference type="Pfam" id="PF26309">
    <property type="entry name" value="DUF8082"/>
    <property type="match status" value="1"/>
</dbReference>
<sequence>MANSFLTAVIGIEVLFGRPPDSVQQGDFQRIIGTAARQFGSPVAAGVLNTGIQLHLVATPEHPVAPTLRRLSAAMDELLGLHPTALVRLLAHHGVVFINEADGRKSYVGSAIRSMQSFVRRLGDLDGLYGTREFAAHVATWAQSPLRLADVPGVEGMDGLVEIRFDAGFVLPVIKQNAVASGDAALLHYIKRRLADELGPLAAALVDAAQRTSPSASDLVKEMAAEIDNPAARQRFEADLAAYLKKGS</sequence>
<evidence type="ECO:0000259" key="1">
    <source>
        <dbReference type="Pfam" id="PF26309"/>
    </source>
</evidence>
<dbReference type="Proteomes" id="UP001500547">
    <property type="component" value="Unassembled WGS sequence"/>
</dbReference>
<proteinExistence type="predicted"/>
<keyword evidence="3" id="KW-1185">Reference proteome</keyword>
<feature type="domain" description="DUF8082" evidence="1">
    <location>
        <begin position="186"/>
        <end position="244"/>
    </location>
</feature>
<evidence type="ECO:0000313" key="2">
    <source>
        <dbReference type="EMBL" id="GAA5160961.1"/>
    </source>
</evidence>
<gene>
    <name evidence="2" type="ORF">GCM10025770_09410</name>
</gene>
<dbReference type="EMBL" id="BAABLD010000005">
    <property type="protein sequence ID" value="GAA5160961.1"/>
    <property type="molecule type" value="Genomic_DNA"/>
</dbReference>
<evidence type="ECO:0000313" key="3">
    <source>
        <dbReference type="Proteomes" id="UP001500547"/>
    </source>
</evidence>
<accession>A0ABP9QFF2</accession>
<organism evidence="2 3">
    <name type="scientific">Viridibacterium curvum</name>
    <dbReference type="NCBI Taxonomy" id="1101404"/>
    <lineage>
        <taxon>Bacteria</taxon>
        <taxon>Pseudomonadati</taxon>
        <taxon>Pseudomonadota</taxon>
        <taxon>Betaproteobacteria</taxon>
        <taxon>Rhodocyclales</taxon>
        <taxon>Rhodocyclaceae</taxon>
        <taxon>Viridibacterium</taxon>
    </lineage>
</organism>
<dbReference type="RefSeq" id="WP_345531712.1">
    <property type="nucleotide sequence ID" value="NZ_BAABLD010000005.1"/>
</dbReference>
<comment type="caution">
    <text evidence="2">The sequence shown here is derived from an EMBL/GenBank/DDBJ whole genome shotgun (WGS) entry which is preliminary data.</text>
</comment>
<protein>
    <recommendedName>
        <fullName evidence="1">DUF8082 domain-containing protein</fullName>
    </recommendedName>
</protein>
<reference evidence="3" key="1">
    <citation type="journal article" date="2019" name="Int. J. Syst. Evol. Microbiol.">
        <title>The Global Catalogue of Microorganisms (GCM) 10K type strain sequencing project: providing services to taxonomists for standard genome sequencing and annotation.</title>
        <authorList>
            <consortium name="The Broad Institute Genomics Platform"/>
            <consortium name="The Broad Institute Genome Sequencing Center for Infectious Disease"/>
            <person name="Wu L."/>
            <person name="Ma J."/>
        </authorList>
    </citation>
    <scope>NUCLEOTIDE SEQUENCE [LARGE SCALE GENOMIC DNA]</scope>
    <source>
        <strain evidence="3">JCM 18715</strain>
    </source>
</reference>
<name>A0ABP9QFF2_9RHOO</name>
<dbReference type="InterPro" id="IPR058395">
    <property type="entry name" value="DUF8082"/>
</dbReference>